<dbReference type="Pfam" id="PF00535">
    <property type="entry name" value="Glycos_transf_2"/>
    <property type="match status" value="1"/>
</dbReference>
<comment type="similarity">
    <text evidence="1">Belongs to the glycosyltransferase 2 family.</text>
</comment>
<evidence type="ECO:0000313" key="7">
    <source>
        <dbReference type="Proteomes" id="UP001403385"/>
    </source>
</evidence>
<feature type="transmembrane region" description="Helical" evidence="4">
    <location>
        <begin position="252"/>
        <end position="272"/>
    </location>
</feature>
<keyword evidence="7" id="KW-1185">Reference proteome</keyword>
<feature type="domain" description="Glycosyltransferase 2-like" evidence="5">
    <location>
        <begin position="11"/>
        <end position="184"/>
    </location>
</feature>
<sequence length="303" mass="34930">MPATHPIPLVSIITVNYNQPEVTCEFLASLDKSRFRNFEVIVVDNGSRLDPTAMIHQRFPEVTVIRSDDNLGFAGGNNLGLEKARGEYIFMVNNDTEITESLLDRLLEAFQSEKKVGMVSPKIKYFHHPDTIQYAGFTSMNACTGQAFPIGKMEKDHGQYNQKRPTYSAHGAAMMLSRKVIDEVGKMPEVYFLYYEEWDWSTQIRKAGYKILFEGNAEIFHKESLSVGKMSTLKTYYHIRNRILYMRRNVQAWQLAVFTFFLLFAIAPKALVQYICKFQPDHVSAFLRGIYWNIRTPLTPSHE</sequence>
<evidence type="ECO:0000256" key="4">
    <source>
        <dbReference type="SAM" id="Phobius"/>
    </source>
</evidence>
<keyword evidence="4" id="KW-0812">Transmembrane</keyword>
<keyword evidence="4" id="KW-1133">Transmembrane helix</keyword>
<keyword evidence="4" id="KW-0472">Membrane</keyword>
<dbReference type="GO" id="GO:0016757">
    <property type="term" value="F:glycosyltransferase activity"/>
    <property type="evidence" value="ECO:0007669"/>
    <property type="project" value="UniProtKB-KW"/>
</dbReference>
<evidence type="ECO:0000256" key="2">
    <source>
        <dbReference type="ARBA" id="ARBA00022676"/>
    </source>
</evidence>
<dbReference type="EC" id="2.4.-.-" evidence="6"/>
<proteinExistence type="inferred from homology"/>
<evidence type="ECO:0000259" key="5">
    <source>
        <dbReference type="Pfam" id="PF00535"/>
    </source>
</evidence>
<organism evidence="6 7">
    <name type="scientific">Rapidithrix thailandica</name>
    <dbReference type="NCBI Taxonomy" id="413964"/>
    <lineage>
        <taxon>Bacteria</taxon>
        <taxon>Pseudomonadati</taxon>
        <taxon>Bacteroidota</taxon>
        <taxon>Cytophagia</taxon>
        <taxon>Cytophagales</taxon>
        <taxon>Flammeovirgaceae</taxon>
        <taxon>Rapidithrix</taxon>
    </lineage>
</organism>
<reference evidence="6 7" key="1">
    <citation type="submission" date="2024-04" db="EMBL/GenBank/DDBJ databases">
        <title>Novel genus in family Flammeovirgaceae.</title>
        <authorList>
            <person name="Nguyen T.H."/>
            <person name="Vuong T.Q."/>
            <person name="Le H."/>
            <person name="Kim S.-G."/>
        </authorList>
    </citation>
    <scope>NUCLEOTIDE SEQUENCE [LARGE SCALE GENOMIC DNA]</scope>
    <source>
        <strain evidence="6 7">JCM 23209</strain>
    </source>
</reference>
<accession>A0AAW9S9Z1</accession>
<keyword evidence="3 6" id="KW-0808">Transferase</keyword>
<dbReference type="Proteomes" id="UP001403385">
    <property type="component" value="Unassembled WGS sequence"/>
</dbReference>
<dbReference type="PANTHER" id="PTHR43179">
    <property type="entry name" value="RHAMNOSYLTRANSFERASE WBBL"/>
    <property type="match status" value="1"/>
</dbReference>
<evidence type="ECO:0000256" key="1">
    <source>
        <dbReference type="ARBA" id="ARBA00006739"/>
    </source>
</evidence>
<dbReference type="PANTHER" id="PTHR43179:SF12">
    <property type="entry name" value="GALACTOFURANOSYLTRANSFERASE GLFT2"/>
    <property type="match status" value="1"/>
</dbReference>
<dbReference type="InterPro" id="IPR029044">
    <property type="entry name" value="Nucleotide-diphossugar_trans"/>
</dbReference>
<dbReference type="SUPFAM" id="SSF53448">
    <property type="entry name" value="Nucleotide-diphospho-sugar transferases"/>
    <property type="match status" value="1"/>
</dbReference>
<evidence type="ECO:0000313" key="6">
    <source>
        <dbReference type="EMBL" id="MEN7550718.1"/>
    </source>
</evidence>
<gene>
    <name evidence="6" type="ORF">AAG747_22550</name>
</gene>
<dbReference type="CDD" id="cd04186">
    <property type="entry name" value="GT_2_like_c"/>
    <property type="match status" value="1"/>
</dbReference>
<name>A0AAW9S9Z1_9BACT</name>
<comment type="caution">
    <text evidence="6">The sequence shown here is derived from an EMBL/GenBank/DDBJ whole genome shotgun (WGS) entry which is preliminary data.</text>
</comment>
<evidence type="ECO:0000256" key="3">
    <source>
        <dbReference type="ARBA" id="ARBA00022679"/>
    </source>
</evidence>
<dbReference type="InterPro" id="IPR001173">
    <property type="entry name" value="Glyco_trans_2-like"/>
</dbReference>
<dbReference type="Gene3D" id="3.90.550.10">
    <property type="entry name" value="Spore Coat Polysaccharide Biosynthesis Protein SpsA, Chain A"/>
    <property type="match status" value="1"/>
</dbReference>
<keyword evidence="2 6" id="KW-0328">Glycosyltransferase</keyword>
<protein>
    <submittedName>
        <fullName evidence="6">Glycosyltransferase family 2 protein</fullName>
        <ecNumber evidence="6">2.4.-.-</ecNumber>
    </submittedName>
</protein>
<dbReference type="AlphaFoldDB" id="A0AAW9S9Z1"/>
<dbReference type="EMBL" id="JBDKWZ010000016">
    <property type="protein sequence ID" value="MEN7550718.1"/>
    <property type="molecule type" value="Genomic_DNA"/>
</dbReference>
<dbReference type="RefSeq" id="WP_346823500.1">
    <property type="nucleotide sequence ID" value="NZ_JBDKWZ010000016.1"/>
</dbReference>